<dbReference type="GO" id="GO:0000155">
    <property type="term" value="F:phosphorelay sensor kinase activity"/>
    <property type="evidence" value="ECO:0007669"/>
    <property type="project" value="InterPro"/>
</dbReference>
<evidence type="ECO:0000259" key="11">
    <source>
        <dbReference type="PROSITE" id="PS50109"/>
    </source>
</evidence>
<dbReference type="Pfam" id="PF12974">
    <property type="entry name" value="Phosphonate-bd"/>
    <property type="match status" value="1"/>
</dbReference>
<evidence type="ECO:0000256" key="10">
    <source>
        <dbReference type="SAM" id="Phobius"/>
    </source>
</evidence>
<dbReference type="SUPFAM" id="SSF47384">
    <property type="entry name" value="Homodimeric domain of signal transducing histidine kinase"/>
    <property type="match status" value="1"/>
</dbReference>
<evidence type="ECO:0000256" key="5">
    <source>
        <dbReference type="ARBA" id="ARBA00022553"/>
    </source>
</evidence>
<dbReference type="InterPro" id="IPR036890">
    <property type="entry name" value="HATPase_C_sf"/>
</dbReference>
<comment type="subcellular location">
    <subcellularLocation>
        <location evidence="2">Cell membrane</location>
        <topology evidence="2">Multi-pass membrane protein</topology>
    </subcellularLocation>
</comment>
<dbReference type="PANTHER" id="PTHR44936">
    <property type="entry name" value="SENSOR PROTEIN CREC"/>
    <property type="match status" value="1"/>
</dbReference>
<dbReference type="InterPro" id="IPR050980">
    <property type="entry name" value="2C_sensor_his_kinase"/>
</dbReference>
<dbReference type="GO" id="GO:0005524">
    <property type="term" value="F:ATP binding"/>
    <property type="evidence" value="ECO:0007669"/>
    <property type="project" value="UniProtKB-KW"/>
</dbReference>
<keyword evidence="10" id="KW-1133">Transmembrane helix</keyword>
<evidence type="ECO:0000256" key="3">
    <source>
        <dbReference type="ARBA" id="ARBA00012438"/>
    </source>
</evidence>
<comment type="caution">
    <text evidence="12">The sequence shown here is derived from an EMBL/GenBank/DDBJ whole genome shotgun (WGS) entry which is preliminary data.</text>
</comment>
<evidence type="ECO:0000256" key="1">
    <source>
        <dbReference type="ARBA" id="ARBA00000085"/>
    </source>
</evidence>
<dbReference type="Gene3D" id="3.30.565.10">
    <property type="entry name" value="Histidine kinase-like ATPase, C-terminal domain"/>
    <property type="match status" value="1"/>
</dbReference>
<dbReference type="CDD" id="cd00082">
    <property type="entry name" value="HisKA"/>
    <property type="match status" value="1"/>
</dbReference>
<dbReference type="Proteomes" id="UP000472580">
    <property type="component" value="Unassembled WGS sequence"/>
</dbReference>
<organism evidence="12 13">
    <name type="scientific">Parasutterella muris</name>
    <dbReference type="NCBI Taxonomy" id="2565572"/>
    <lineage>
        <taxon>Bacteria</taxon>
        <taxon>Pseudomonadati</taxon>
        <taxon>Pseudomonadota</taxon>
        <taxon>Betaproteobacteria</taxon>
        <taxon>Burkholderiales</taxon>
        <taxon>Sutterellaceae</taxon>
        <taxon>Parasutterella</taxon>
    </lineage>
</organism>
<protein>
    <recommendedName>
        <fullName evidence="3">histidine kinase</fullName>
        <ecNumber evidence="3">2.7.13.3</ecNumber>
    </recommendedName>
</protein>
<keyword evidence="5" id="KW-0597">Phosphoprotein</keyword>
<keyword evidence="10" id="KW-0472">Membrane</keyword>
<dbReference type="Gene3D" id="1.10.287.130">
    <property type="match status" value="1"/>
</dbReference>
<dbReference type="EMBL" id="WSRP01000022">
    <property type="protein sequence ID" value="MVX57128.1"/>
    <property type="molecule type" value="Genomic_DNA"/>
</dbReference>
<evidence type="ECO:0000313" key="12">
    <source>
        <dbReference type="EMBL" id="MVX57128.1"/>
    </source>
</evidence>
<dbReference type="PANTHER" id="PTHR44936:SF10">
    <property type="entry name" value="SENSOR PROTEIN RSTB"/>
    <property type="match status" value="1"/>
</dbReference>
<evidence type="ECO:0000256" key="9">
    <source>
        <dbReference type="ARBA" id="ARBA00022840"/>
    </source>
</evidence>
<dbReference type="AlphaFoldDB" id="A0A6L6YKC4"/>
<dbReference type="InterPro" id="IPR004358">
    <property type="entry name" value="Sig_transdc_His_kin-like_C"/>
</dbReference>
<dbReference type="OrthoDB" id="8559580at2"/>
<evidence type="ECO:0000313" key="13">
    <source>
        <dbReference type="Proteomes" id="UP000472580"/>
    </source>
</evidence>
<dbReference type="Pfam" id="PF02518">
    <property type="entry name" value="HATPase_c"/>
    <property type="match status" value="1"/>
</dbReference>
<evidence type="ECO:0000256" key="2">
    <source>
        <dbReference type="ARBA" id="ARBA00004651"/>
    </source>
</evidence>
<dbReference type="SUPFAM" id="SSF53850">
    <property type="entry name" value="Periplasmic binding protein-like II"/>
    <property type="match status" value="1"/>
</dbReference>
<name>A0A6L6YKC4_9BURK</name>
<dbReference type="RefSeq" id="WP_160335555.1">
    <property type="nucleotide sequence ID" value="NZ_WSRP01000022.1"/>
</dbReference>
<comment type="catalytic activity">
    <reaction evidence="1">
        <text>ATP + protein L-histidine = ADP + protein N-phospho-L-histidine.</text>
        <dbReference type="EC" id="2.7.13.3"/>
    </reaction>
</comment>
<evidence type="ECO:0000256" key="6">
    <source>
        <dbReference type="ARBA" id="ARBA00022679"/>
    </source>
</evidence>
<dbReference type="EC" id="2.7.13.3" evidence="3"/>
<keyword evidence="9" id="KW-0067">ATP-binding</keyword>
<keyword evidence="10" id="KW-0812">Transmembrane</keyword>
<dbReference type="GO" id="GO:0005886">
    <property type="term" value="C:plasma membrane"/>
    <property type="evidence" value="ECO:0007669"/>
    <property type="project" value="UniProtKB-SubCell"/>
</dbReference>
<dbReference type="InterPro" id="IPR036097">
    <property type="entry name" value="HisK_dim/P_sf"/>
</dbReference>
<dbReference type="SMART" id="SM00387">
    <property type="entry name" value="HATPase_c"/>
    <property type="match status" value="1"/>
</dbReference>
<feature type="transmembrane region" description="Helical" evidence="10">
    <location>
        <begin position="324"/>
        <end position="347"/>
    </location>
</feature>
<reference evidence="12 13" key="1">
    <citation type="submission" date="2019-12" db="EMBL/GenBank/DDBJ databases">
        <title>Microbes associate with the intestines of laboratory mice.</title>
        <authorList>
            <person name="Navarre W."/>
            <person name="Wong E."/>
        </authorList>
    </citation>
    <scope>NUCLEOTIDE SEQUENCE [LARGE SCALE GENOMIC DNA]</scope>
    <source>
        <strain evidence="12 13">NM82_D38</strain>
    </source>
</reference>
<keyword evidence="6" id="KW-0808">Transferase</keyword>
<keyword evidence="4" id="KW-1003">Cell membrane</keyword>
<keyword evidence="7" id="KW-0547">Nucleotide-binding</keyword>
<dbReference type="Pfam" id="PF00512">
    <property type="entry name" value="HisKA"/>
    <property type="match status" value="1"/>
</dbReference>
<dbReference type="Gene3D" id="3.40.190.10">
    <property type="entry name" value="Periplasmic binding protein-like II"/>
    <property type="match status" value="2"/>
</dbReference>
<gene>
    <name evidence="12" type="ORF">E5987_07895</name>
</gene>
<dbReference type="InterPro" id="IPR003594">
    <property type="entry name" value="HATPase_dom"/>
</dbReference>
<evidence type="ECO:0000256" key="7">
    <source>
        <dbReference type="ARBA" id="ARBA00022741"/>
    </source>
</evidence>
<dbReference type="PROSITE" id="PS50109">
    <property type="entry name" value="HIS_KIN"/>
    <property type="match status" value="1"/>
</dbReference>
<keyword evidence="13" id="KW-1185">Reference proteome</keyword>
<dbReference type="InterPro" id="IPR003661">
    <property type="entry name" value="HisK_dim/P_dom"/>
</dbReference>
<keyword evidence="8" id="KW-0418">Kinase</keyword>
<dbReference type="PRINTS" id="PR00344">
    <property type="entry name" value="BCTRLSENSOR"/>
</dbReference>
<dbReference type="SUPFAM" id="SSF55874">
    <property type="entry name" value="ATPase domain of HSP90 chaperone/DNA topoisomerase II/histidine kinase"/>
    <property type="match status" value="1"/>
</dbReference>
<accession>A0A6L6YKC4</accession>
<evidence type="ECO:0000256" key="4">
    <source>
        <dbReference type="ARBA" id="ARBA00022475"/>
    </source>
</evidence>
<proteinExistence type="predicted"/>
<evidence type="ECO:0000256" key="8">
    <source>
        <dbReference type="ARBA" id="ARBA00022777"/>
    </source>
</evidence>
<feature type="domain" description="Histidine kinase" evidence="11">
    <location>
        <begin position="389"/>
        <end position="601"/>
    </location>
</feature>
<dbReference type="InterPro" id="IPR005467">
    <property type="entry name" value="His_kinase_dom"/>
</dbReference>
<dbReference type="SMART" id="SM00388">
    <property type="entry name" value="HisKA"/>
    <property type="match status" value="1"/>
</dbReference>
<sequence>MNRNSQGIRTSIKALLSSLFTTFIVTLGFQSSLCATEQNQKTVTLGISEFASHNINELIIEDTIKTLQKALKNNKLVVKRLNLIGITNAVKSKELDLVLTSAGAFRRLVIERTGLRDLATVASDLAPNPNYADGSVFFVRRDREDIKTIADLKGRVASANYPYAFSGWQIAMGELLKQGFAPDNFFKKTLFLGHDAYPAIQAVLDKKADVGIARACFLEYSGLLEQNQLKIIGAKPSGEEFPCLHSTDLYPNWTLSTTPNTPPEISRVVSAALLDMPPIAHNLHWSVATDFTKVDKLFLDLKVGPYEYLRKFDLTRFIREYRHYFIFAALLFFGLLLHVVRVNVLVIKRTSQLTYSLKREKELAKEANVIRQRLNKIQTSGVVGQMGTMIAHELKQPLATASNYCFTLRRRMERNDLPPALLDTSLEKINKQMQKATQIIDKVRSYAKGDRFREEINIVSVASAVVVDLKKSSPEAGCISFSSASAPQCAKCDEIELQIILLNILNNALEAVHNQASPKIFLEISAKDKDIVLSVSDNGPRISEEMWKTLENHSQKSSKEDGLGFGLLIVQSLAEDLGGKLIFKRNVPNGLTVTVLIPSCGANENG</sequence>